<keyword evidence="2" id="KW-1015">Disulfide bond</keyword>
<gene>
    <name evidence="7" type="ORF">FEM48_Zijuj02G0201500</name>
</gene>
<dbReference type="AlphaFoldDB" id="A0A978VXR0"/>
<dbReference type="EMBL" id="JAEACU010000002">
    <property type="protein sequence ID" value="KAH7543605.1"/>
    <property type="molecule type" value="Genomic_DNA"/>
</dbReference>
<evidence type="ECO:0000259" key="6">
    <source>
        <dbReference type="PROSITE" id="PS50927"/>
    </source>
</evidence>
<evidence type="ECO:0000313" key="8">
    <source>
        <dbReference type="Proteomes" id="UP000813462"/>
    </source>
</evidence>
<evidence type="ECO:0000256" key="5">
    <source>
        <dbReference type="SAM" id="SignalP"/>
    </source>
</evidence>
<feature type="domain" description="Bulb-type lectin" evidence="6">
    <location>
        <begin position="30"/>
        <end position="161"/>
    </location>
</feature>
<feature type="domain" description="Bulb-type lectin" evidence="6">
    <location>
        <begin position="442"/>
        <end position="559"/>
    </location>
</feature>
<dbReference type="InterPro" id="IPR051343">
    <property type="entry name" value="G-type_lectin_kinases/EP1-like"/>
</dbReference>
<name>A0A978VXR0_ZIZJJ</name>
<dbReference type="SMART" id="SM00108">
    <property type="entry name" value="B_lectin"/>
    <property type="match status" value="2"/>
</dbReference>
<accession>A0A978VXR0</accession>
<dbReference type="SUPFAM" id="SSF51110">
    <property type="entry name" value="alpha-D-mannose-specific plant lectins"/>
    <property type="match status" value="2"/>
</dbReference>
<evidence type="ECO:0000256" key="3">
    <source>
        <dbReference type="ARBA" id="ARBA00023180"/>
    </source>
</evidence>
<dbReference type="FunFam" id="2.90.10.10:FF:000013">
    <property type="entry name" value="G-type lectin S-receptor-like serine/threonine-protein kinase LECRK1"/>
    <property type="match status" value="1"/>
</dbReference>
<evidence type="ECO:0000256" key="2">
    <source>
        <dbReference type="ARBA" id="ARBA00023157"/>
    </source>
</evidence>
<evidence type="ECO:0000313" key="7">
    <source>
        <dbReference type="EMBL" id="KAH7543605.1"/>
    </source>
</evidence>
<reference evidence="7" key="1">
    <citation type="journal article" date="2021" name="Front. Plant Sci.">
        <title>Chromosome-Scale Genome Assembly for Chinese Sour Jujube and Insights Into Its Genome Evolution and Domestication Signature.</title>
        <authorList>
            <person name="Shen L.-Y."/>
            <person name="Luo H."/>
            <person name="Wang X.-L."/>
            <person name="Wang X.-M."/>
            <person name="Qiu X.-J."/>
            <person name="Liu H."/>
            <person name="Zhou S.-S."/>
            <person name="Jia K.-H."/>
            <person name="Nie S."/>
            <person name="Bao Y.-T."/>
            <person name="Zhang R.-G."/>
            <person name="Yun Q.-Z."/>
            <person name="Chai Y.-H."/>
            <person name="Lu J.-Y."/>
            <person name="Li Y."/>
            <person name="Zhao S.-W."/>
            <person name="Mao J.-F."/>
            <person name="Jia S.-G."/>
            <person name="Mao Y.-M."/>
        </authorList>
    </citation>
    <scope>NUCLEOTIDE SEQUENCE</scope>
    <source>
        <strain evidence="7">AT0</strain>
        <tissue evidence="7">Leaf</tissue>
    </source>
</reference>
<feature type="transmembrane region" description="Helical" evidence="4">
    <location>
        <begin position="861"/>
        <end position="881"/>
    </location>
</feature>
<sequence>MAYPVSCFCLLILVSCLLQPFFTTTAAQTYKNVSKGDFLIAGQRDSSSFWPSPSGEFAFGFRQVGNAAGFLLAIWFNKIPERTIVWWANGNELAPVKSKVELTRDGQLVLLNATTEEQIWKAGHQGGAANVSSTVSHAAMLDTGNFVLATADSVYLWETFKRPTNTLLPSQTMVQNTTLVARYGEANYSDGRFDFVLQGDGNLVAYARHSPLDSYRNVTTAYFATGINYNVTELIFESSGLIYLAAKDGSITNNVLPSNYVSRQDFYQRATLDYDGLFRHYVYRKGTSSAGAGVWTSLSEITFGSYPNICVNILERRGLGPCGFNSYCTYHDKKPSCHCPEGFSFIDPDDWSRGCQQNFDSQSCTDPSPNTDTEIDPFYLYDMPNADWNFNDYEQINQVTEDSCRHNCLADCFCAAATYINENCYKKNHSVPQQQLKPTKMYQRVTSSSQDNETAALSGSPSGEFAFGFQAIGNAGFLLAIWFNKIPARTIVWWANGTGSKVQLTADGQLVLLKGTTGEKIWQAEPSDNRVFVSHAAMLDTGSFVLATAGSEYLWETFTSPTDTLLPSQTMVQRTTFVARHGETNYSDGRFTFTLQGDGNLVAYAKHTALDSVMDYYWASSTNNATKLIFNTSGSIYLEVMDGSIINVLPSNAVSMQDFYHRAILEYDGAFRHYVYPKSTSSAAGRPMAWTCLSAVPPNICRLYPPDRGLGPCGFNSYCSYQDQKSSCHCPEGFSFIDPNDRSRGCQQNFVSQSCTEPSSDTDKETDRFYFYDIPNGDWHLNDYEWIHNVTEDFCRRNCLADCFCGAATYTNGDCHKKMLPLSNGRTESGVYGITMVKTRKARNSTLQPPGGYPKSENKDLSTLIIIGAVLLGSSVFLNIFSLQVMADTPLLVHLAGRIVKSFNFEWLHGLKTRSDGSNLFSTRDYTMRIS</sequence>
<proteinExistence type="predicted"/>
<dbReference type="InterPro" id="IPR036426">
    <property type="entry name" value="Bulb-type_lectin_dom_sf"/>
</dbReference>
<dbReference type="Proteomes" id="UP000813462">
    <property type="component" value="Unassembled WGS sequence"/>
</dbReference>
<evidence type="ECO:0000256" key="4">
    <source>
        <dbReference type="SAM" id="Phobius"/>
    </source>
</evidence>
<organism evidence="7 8">
    <name type="scientific">Ziziphus jujuba var. spinosa</name>
    <dbReference type="NCBI Taxonomy" id="714518"/>
    <lineage>
        <taxon>Eukaryota</taxon>
        <taxon>Viridiplantae</taxon>
        <taxon>Streptophyta</taxon>
        <taxon>Embryophyta</taxon>
        <taxon>Tracheophyta</taxon>
        <taxon>Spermatophyta</taxon>
        <taxon>Magnoliopsida</taxon>
        <taxon>eudicotyledons</taxon>
        <taxon>Gunneridae</taxon>
        <taxon>Pentapetalae</taxon>
        <taxon>rosids</taxon>
        <taxon>fabids</taxon>
        <taxon>Rosales</taxon>
        <taxon>Rhamnaceae</taxon>
        <taxon>Paliureae</taxon>
        <taxon>Ziziphus</taxon>
    </lineage>
</organism>
<keyword evidence="4" id="KW-1133">Transmembrane helix</keyword>
<keyword evidence="1 5" id="KW-0732">Signal</keyword>
<feature type="chain" id="PRO_5037977525" description="Bulb-type lectin domain-containing protein" evidence="5">
    <location>
        <begin position="28"/>
        <end position="931"/>
    </location>
</feature>
<dbReference type="Pfam" id="PF01453">
    <property type="entry name" value="B_lectin"/>
    <property type="match status" value="2"/>
</dbReference>
<keyword evidence="4" id="KW-0812">Transmembrane</keyword>
<dbReference type="PROSITE" id="PS50927">
    <property type="entry name" value="BULB_LECTIN"/>
    <property type="match status" value="2"/>
</dbReference>
<feature type="signal peptide" evidence="5">
    <location>
        <begin position="1"/>
        <end position="27"/>
    </location>
</feature>
<protein>
    <recommendedName>
        <fullName evidence="6">Bulb-type lectin domain-containing protein</fullName>
    </recommendedName>
</protein>
<dbReference type="InterPro" id="IPR001480">
    <property type="entry name" value="Bulb-type_lectin_dom"/>
</dbReference>
<keyword evidence="3" id="KW-0325">Glycoprotein</keyword>
<evidence type="ECO:0000256" key="1">
    <source>
        <dbReference type="ARBA" id="ARBA00022729"/>
    </source>
</evidence>
<dbReference type="PANTHER" id="PTHR47976">
    <property type="entry name" value="G-TYPE LECTIN S-RECEPTOR-LIKE SERINE/THREONINE-PROTEIN KINASE SD2-5"/>
    <property type="match status" value="1"/>
</dbReference>
<dbReference type="PANTHER" id="PTHR47976:SF108">
    <property type="entry name" value="G-TYPE LECTIN S-RECEPTOR-LIKE SERINE_THREONINE-PROTEIN KINASE LECRK1"/>
    <property type="match status" value="1"/>
</dbReference>
<keyword evidence="4" id="KW-0472">Membrane</keyword>
<comment type="caution">
    <text evidence="7">The sequence shown here is derived from an EMBL/GenBank/DDBJ whole genome shotgun (WGS) entry which is preliminary data.</text>
</comment>
<dbReference type="Gene3D" id="2.90.10.10">
    <property type="entry name" value="Bulb-type lectin domain"/>
    <property type="match status" value="4"/>
</dbReference>